<keyword evidence="6" id="KW-0732">Signal</keyword>
<evidence type="ECO:0000313" key="8">
    <source>
        <dbReference type="EMBL" id="MBB4947935.1"/>
    </source>
</evidence>
<evidence type="ECO:0000313" key="9">
    <source>
        <dbReference type="Proteomes" id="UP000573327"/>
    </source>
</evidence>
<keyword evidence="4" id="KW-1133">Transmembrane helix</keyword>
<dbReference type="SUPFAM" id="SSF49299">
    <property type="entry name" value="PKD domain"/>
    <property type="match status" value="2"/>
</dbReference>
<evidence type="ECO:0000256" key="1">
    <source>
        <dbReference type="ARBA" id="ARBA00004141"/>
    </source>
</evidence>
<protein>
    <recommendedName>
        <fullName evidence="7">PKD domain-containing protein</fullName>
    </recommendedName>
</protein>
<dbReference type="EMBL" id="JACHJR010000001">
    <property type="protein sequence ID" value="MBB4947935.1"/>
    <property type="molecule type" value="Genomic_DNA"/>
</dbReference>
<dbReference type="Pfam" id="PF18911">
    <property type="entry name" value="PKD_4"/>
    <property type="match status" value="2"/>
</dbReference>
<dbReference type="PROSITE" id="PS50093">
    <property type="entry name" value="PKD"/>
    <property type="match status" value="2"/>
</dbReference>
<evidence type="ECO:0000259" key="7">
    <source>
        <dbReference type="PROSITE" id="PS50093"/>
    </source>
</evidence>
<comment type="caution">
    <text evidence="8">The sequence shown here is derived from an EMBL/GenBank/DDBJ whole genome shotgun (WGS) entry which is preliminary data.</text>
</comment>
<dbReference type="GO" id="GO:0005975">
    <property type="term" value="P:carbohydrate metabolic process"/>
    <property type="evidence" value="ECO:0007669"/>
    <property type="project" value="UniProtKB-ARBA"/>
</dbReference>
<name>A0A7W7SCG2_9ACTN</name>
<gene>
    <name evidence="8" type="ORF">F4556_003470</name>
</gene>
<dbReference type="AlphaFoldDB" id="A0A7W7SCG2"/>
<keyword evidence="9" id="KW-1185">Reference proteome</keyword>
<dbReference type="SMART" id="SM00089">
    <property type="entry name" value="PKD"/>
    <property type="match status" value="2"/>
</dbReference>
<dbReference type="InterPro" id="IPR012334">
    <property type="entry name" value="Pectin_lyas_fold"/>
</dbReference>
<sequence length="935" mass="97299">MRIPRALSLSAAALTAVLGLPAPAATAATGDTLYVTKASANCSDSGPGSQARPFCTIGAAAAVAEPGQTVRVSKDTYVENVRITRSGSAQAPITFLGGSASLEGRTGDSAAALTLSGAQHVVIRDFGLRDVLIENSTGITLDRNSAAAARIKVGAGNRNVSVTRNHLNMLAVDGGSTGVVLSNNALMRSVGVPIVVSRTPGVVITNNTVGYGCGPGIKLFGGSTGAAIHNNIVVDHGTDELRSCVATEEASELQVAADSVAGTVADYNLLRAGAGWVPYGWGDAKYATVEAFHAATGQGANDLIGDPRLRNVYGPVLNDCDLVSGKPDPATCSPAIDSAKADAPGVLDSDIDGNLRVDHPYVANRGTGHLDRGAAEVSDELEVYVTLAVDQSWAPAGTKLNFTAHANNRWPGTLRYTYDFGDGTSETTGSPTASHTYAAACACVPKLTVTDLSGKQSDNKLSDPFRVTAPDTLTARLDVTDVRPTKTDWSATAPFTVRADARASATDSSWPIVNYAYDFGDGYQPSLSLDQLEHTYRQPGDYTVTVTTTDSQGHKSTTSTVHQVRYLAGRYTTVKPYRALDTRTNQYPVGSVLPRTLNLSSWGHSENNQMSDGMTAVVLNVTATQATQDTYLTLYPSGQARPTASNLNIKAGQTVANLVTVPVGYDRSVEIYNPAGSVDVIVDVLGYYQPDTGNGYSPTGPTRLLDTRAGDGQPDTRLTPSQVREVQVTGQAGVPNSASAVVLNLTVTEPSTGGYLAAYPHGNTRPNVSSVNFTAGQTVANQAIVPIGGNGKIDLFNGAGDTHVIADVVGYYSWDSKGEFMPVTPTRLTDTRANNAPLGAGGELAVQVGGANAVPNDAIAAVLNVTATEPTTAGFLTVWPDGTARPNTSVLNFLAGQTVPNHVLAPLGNGRARVYNPAGRTHVIADLSGYFTSGR</sequence>
<feature type="domain" description="PKD" evidence="7">
    <location>
        <begin position="411"/>
        <end position="454"/>
    </location>
</feature>
<dbReference type="InterPro" id="IPR013783">
    <property type="entry name" value="Ig-like_fold"/>
</dbReference>
<evidence type="ECO:0000256" key="5">
    <source>
        <dbReference type="ARBA" id="ARBA00023136"/>
    </source>
</evidence>
<proteinExistence type="predicted"/>
<dbReference type="Proteomes" id="UP000573327">
    <property type="component" value="Unassembled WGS sequence"/>
</dbReference>
<keyword evidence="5" id="KW-0472">Membrane</keyword>
<comment type="subcellular location">
    <subcellularLocation>
        <location evidence="1">Membrane</location>
        <topology evidence="1">Multi-pass membrane protein</topology>
    </subcellularLocation>
</comment>
<dbReference type="GO" id="GO:0005886">
    <property type="term" value="C:plasma membrane"/>
    <property type="evidence" value="ECO:0007669"/>
    <property type="project" value="TreeGrafter"/>
</dbReference>
<dbReference type="InterPro" id="IPR011050">
    <property type="entry name" value="Pectin_lyase_fold/virulence"/>
</dbReference>
<keyword evidence="3" id="KW-0677">Repeat</keyword>
<dbReference type="InterPro" id="IPR000601">
    <property type="entry name" value="PKD_dom"/>
</dbReference>
<dbReference type="RefSeq" id="WP_184916653.1">
    <property type="nucleotide sequence ID" value="NZ_JACHJR010000001.1"/>
</dbReference>
<dbReference type="Gene3D" id="2.60.40.10">
    <property type="entry name" value="Immunoglobulins"/>
    <property type="match status" value="2"/>
</dbReference>
<dbReference type="SUPFAM" id="SSF51126">
    <property type="entry name" value="Pectin lyase-like"/>
    <property type="match status" value="1"/>
</dbReference>
<evidence type="ECO:0000256" key="3">
    <source>
        <dbReference type="ARBA" id="ARBA00022737"/>
    </source>
</evidence>
<dbReference type="GO" id="GO:0005261">
    <property type="term" value="F:monoatomic cation channel activity"/>
    <property type="evidence" value="ECO:0007669"/>
    <property type="project" value="TreeGrafter"/>
</dbReference>
<feature type="domain" description="PKD" evidence="7">
    <location>
        <begin position="484"/>
        <end position="561"/>
    </location>
</feature>
<dbReference type="CDD" id="cd00146">
    <property type="entry name" value="PKD"/>
    <property type="match status" value="1"/>
</dbReference>
<dbReference type="Gene3D" id="2.160.20.10">
    <property type="entry name" value="Single-stranded right-handed beta-helix, Pectin lyase-like"/>
    <property type="match status" value="1"/>
</dbReference>
<evidence type="ECO:0000256" key="4">
    <source>
        <dbReference type="ARBA" id="ARBA00022989"/>
    </source>
</evidence>
<feature type="signal peptide" evidence="6">
    <location>
        <begin position="1"/>
        <end position="27"/>
    </location>
</feature>
<evidence type="ECO:0000256" key="2">
    <source>
        <dbReference type="ARBA" id="ARBA00022692"/>
    </source>
</evidence>
<feature type="chain" id="PRO_5030678245" description="PKD domain-containing protein" evidence="6">
    <location>
        <begin position="28"/>
        <end position="935"/>
    </location>
</feature>
<dbReference type="InterPro" id="IPR022409">
    <property type="entry name" value="PKD/Chitinase_dom"/>
</dbReference>
<dbReference type="PANTHER" id="PTHR46730">
    <property type="entry name" value="POLYCYSTIN-1"/>
    <property type="match status" value="1"/>
</dbReference>
<dbReference type="GO" id="GO:0006816">
    <property type="term" value="P:calcium ion transport"/>
    <property type="evidence" value="ECO:0007669"/>
    <property type="project" value="TreeGrafter"/>
</dbReference>
<organism evidence="8 9">
    <name type="scientific">Kitasatospora gansuensis</name>
    <dbReference type="NCBI Taxonomy" id="258050"/>
    <lineage>
        <taxon>Bacteria</taxon>
        <taxon>Bacillati</taxon>
        <taxon>Actinomycetota</taxon>
        <taxon>Actinomycetes</taxon>
        <taxon>Kitasatosporales</taxon>
        <taxon>Streptomycetaceae</taxon>
        <taxon>Kitasatospora</taxon>
    </lineage>
</organism>
<keyword evidence="2" id="KW-0812">Transmembrane</keyword>
<dbReference type="InterPro" id="IPR035986">
    <property type="entry name" value="PKD_dom_sf"/>
</dbReference>
<dbReference type="PANTHER" id="PTHR46730:SF1">
    <property type="entry name" value="PLAT DOMAIN-CONTAINING PROTEIN"/>
    <property type="match status" value="1"/>
</dbReference>
<evidence type="ECO:0000256" key="6">
    <source>
        <dbReference type="SAM" id="SignalP"/>
    </source>
</evidence>
<accession>A0A7W7SCG2</accession>
<reference evidence="8 9" key="1">
    <citation type="submission" date="2020-08" db="EMBL/GenBank/DDBJ databases">
        <title>Sequencing the genomes of 1000 actinobacteria strains.</title>
        <authorList>
            <person name="Klenk H.-P."/>
        </authorList>
    </citation>
    <scope>NUCLEOTIDE SEQUENCE [LARGE SCALE GENOMIC DNA]</scope>
    <source>
        <strain evidence="8 9">DSM 44786</strain>
    </source>
</reference>